<keyword evidence="1" id="KW-0812">Transmembrane</keyword>
<evidence type="ECO:0000256" key="1">
    <source>
        <dbReference type="SAM" id="Phobius"/>
    </source>
</evidence>
<name>A0ABM8SPM8_9BURK</name>
<keyword evidence="3" id="KW-1185">Reference proteome</keyword>
<keyword evidence="1" id="KW-1133">Transmembrane helix</keyword>
<dbReference type="RefSeq" id="WP_200621226.1">
    <property type="nucleotide sequence ID" value="NZ_CAJNAU010000076.1"/>
</dbReference>
<organism evidence="2 3">
    <name type="scientific">Paraburkholderia aspalathi</name>
    <dbReference type="NCBI Taxonomy" id="1324617"/>
    <lineage>
        <taxon>Bacteria</taxon>
        <taxon>Pseudomonadati</taxon>
        <taxon>Pseudomonadota</taxon>
        <taxon>Betaproteobacteria</taxon>
        <taxon>Burkholderiales</taxon>
        <taxon>Burkholderiaceae</taxon>
        <taxon>Paraburkholderia</taxon>
    </lineage>
</organism>
<evidence type="ECO:0000313" key="3">
    <source>
        <dbReference type="Proteomes" id="UP000674425"/>
    </source>
</evidence>
<evidence type="ECO:0000313" key="2">
    <source>
        <dbReference type="EMBL" id="CAE6824141.1"/>
    </source>
</evidence>
<sequence length="180" mass="19392">MSHFAIGIAVAIVIFTVLAHLGLSWSISMGEAALKDPKRMRQTTPQEVQAKVDQWKRLRPKLWIVGVALVVATFVFAPLAHAQQGVTTDPSALEAYAAQAHQLAAETNKAKGQAASDNVRYGYAADGRVTLCDNQDRDRLSPGWEARCRAQEAGKPTPPEILRYQLGYGGGSPGLLGLVD</sequence>
<reference evidence="2 3" key="1">
    <citation type="submission" date="2021-02" db="EMBL/GenBank/DDBJ databases">
        <authorList>
            <person name="Vanwijnsberghe S."/>
        </authorList>
    </citation>
    <scope>NUCLEOTIDE SEQUENCE [LARGE SCALE GENOMIC DNA]</scope>
    <source>
        <strain evidence="2 3">R-69658</strain>
    </source>
</reference>
<keyword evidence="1" id="KW-0472">Membrane</keyword>
<dbReference type="Proteomes" id="UP000674425">
    <property type="component" value="Unassembled WGS sequence"/>
</dbReference>
<feature type="transmembrane region" description="Helical" evidence="1">
    <location>
        <begin position="6"/>
        <end position="30"/>
    </location>
</feature>
<gene>
    <name evidence="2" type="ORF">R69658_05990</name>
</gene>
<accession>A0ABM8SPM8</accession>
<comment type="caution">
    <text evidence="2">The sequence shown here is derived from an EMBL/GenBank/DDBJ whole genome shotgun (WGS) entry which is preliminary data.</text>
</comment>
<proteinExistence type="predicted"/>
<feature type="transmembrane region" description="Helical" evidence="1">
    <location>
        <begin position="62"/>
        <end position="80"/>
    </location>
</feature>
<dbReference type="EMBL" id="CAJNAU010000076">
    <property type="protein sequence ID" value="CAE6824141.1"/>
    <property type="molecule type" value="Genomic_DNA"/>
</dbReference>
<protein>
    <submittedName>
        <fullName evidence="2">Uncharacterized protein</fullName>
    </submittedName>
</protein>